<dbReference type="InterPro" id="IPR038528">
    <property type="entry name" value="TEL2_C_sf"/>
</dbReference>
<comment type="similarity">
    <text evidence="2">Belongs to the TEL2 family.</text>
</comment>
<evidence type="ECO:0000256" key="4">
    <source>
        <dbReference type="SAM" id="MobiDB-lite"/>
    </source>
</evidence>
<gene>
    <name evidence="7" type="ORF">PBRA_007095</name>
</gene>
<dbReference type="InterPro" id="IPR057348">
    <property type="entry name" value="TELO2_ARM"/>
</dbReference>
<dbReference type="GO" id="GO:0051083">
    <property type="term" value="P:'de novo' cotranslational protein folding"/>
    <property type="evidence" value="ECO:0007669"/>
    <property type="project" value="TreeGrafter"/>
</dbReference>
<comment type="subcellular location">
    <subcellularLocation>
        <location evidence="1">Cytoplasm</location>
    </subcellularLocation>
</comment>
<protein>
    <submittedName>
        <fullName evidence="7">Uncharacterized protein</fullName>
    </submittedName>
</protein>
<dbReference type="STRING" id="37360.A0A0G4IV39"/>
<reference evidence="7 8" key="1">
    <citation type="submission" date="2015-02" db="EMBL/GenBank/DDBJ databases">
        <authorList>
            <person name="Chooi Y.-H."/>
        </authorList>
    </citation>
    <scope>NUCLEOTIDE SEQUENCE [LARGE SCALE GENOMIC DNA]</scope>
    <source>
        <strain evidence="7">E3</strain>
    </source>
</reference>
<keyword evidence="8" id="KW-1185">Reference proteome</keyword>
<evidence type="ECO:0000313" key="8">
    <source>
        <dbReference type="Proteomes" id="UP000039324"/>
    </source>
</evidence>
<dbReference type="SUPFAM" id="SSF48371">
    <property type="entry name" value="ARM repeat"/>
    <property type="match status" value="1"/>
</dbReference>
<dbReference type="Gene3D" id="1.25.40.720">
    <property type="entry name" value="Telomere length regulation protein 2, C-terminal domain"/>
    <property type="match status" value="2"/>
</dbReference>
<evidence type="ECO:0000313" key="7">
    <source>
        <dbReference type="EMBL" id="CEO98981.1"/>
    </source>
</evidence>
<feature type="region of interest" description="Disordered" evidence="4">
    <location>
        <begin position="378"/>
        <end position="401"/>
    </location>
</feature>
<evidence type="ECO:0000256" key="1">
    <source>
        <dbReference type="ARBA" id="ARBA00004496"/>
    </source>
</evidence>
<dbReference type="GO" id="GO:0042162">
    <property type="term" value="F:telomeric DNA binding"/>
    <property type="evidence" value="ECO:0007669"/>
    <property type="project" value="TreeGrafter"/>
</dbReference>
<dbReference type="InterPro" id="IPR051970">
    <property type="entry name" value="TEL2_Regulation"/>
</dbReference>
<evidence type="ECO:0000259" key="5">
    <source>
        <dbReference type="Pfam" id="PF10193"/>
    </source>
</evidence>
<dbReference type="PANTHER" id="PTHR15830">
    <property type="entry name" value="TELOMERE LENGTH REGULATION PROTEIN TEL2 FAMILY MEMBER"/>
    <property type="match status" value="1"/>
</dbReference>
<feature type="compositionally biased region" description="Basic and acidic residues" evidence="4">
    <location>
        <begin position="381"/>
        <end position="395"/>
    </location>
</feature>
<feature type="domain" description="TELO2 ARM repeat" evidence="6">
    <location>
        <begin position="259"/>
        <end position="341"/>
    </location>
</feature>
<dbReference type="AlphaFoldDB" id="A0A0G4IV39"/>
<evidence type="ECO:0000256" key="3">
    <source>
        <dbReference type="ARBA" id="ARBA00022490"/>
    </source>
</evidence>
<dbReference type="EMBL" id="CDSF01000089">
    <property type="protein sequence ID" value="CEO98981.1"/>
    <property type="molecule type" value="Genomic_DNA"/>
</dbReference>
<dbReference type="Proteomes" id="UP000039324">
    <property type="component" value="Unassembled WGS sequence"/>
</dbReference>
<dbReference type="PANTHER" id="PTHR15830:SF10">
    <property type="entry name" value="TELOMERE LENGTH REGULATION PROTEIN TEL2 HOMOLOG"/>
    <property type="match status" value="1"/>
</dbReference>
<dbReference type="GO" id="GO:0051879">
    <property type="term" value="F:Hsp90 protein binding"/>
    <property type="evidence" value="ECO:0007669"/>
    <property type="project" value="TreeGrafter"/>
</dbReference>
<proteinExistence type="inferred from homology"/>
<evidence type="ECO:0000256" key="2">
    <source>
        <dbReference type="ARBA" id="ARBA00006133"/>
    </source>
</evidence>
<name>A0A0G4IV39_PLABS</name>
<organism evidence="7 8">
    <name type="scientific">Plasmodiophora brassicae</name>
    <name type="common">Clubroot disease agent</name>
    <dbReference type="NCBI Taxonomy" id="37360"/>
    <lineage>
        <taxon>Eukaryota</taxon>
        <taxon>Sar</taxon>
        <taxon>Rhizaria</taxon>
        <taxon>Endomyxa</taxon>
        <taxon>Phytomyxea</taxon>
        <taxon>Plasmodiophorida</taxon>
        <taxon>Plasmodiophoridae</taxon>
        <taxon>Plasmodiophora</taxon>
    </lineage>
</organism>
<dbReference type="OrthoDB" id="10258062at2759"/>
<feature type="domain" description="Telomere length regulation protein conserved" evidence="5">
    <location>
        <begin position="440"/>
        <end position="551"/>
    </location>
</feature>
<dbReference type="InterPro" id="IPR019337">
    <property type="entry name" value="Telomere_length_regulation_dom"/>
</dbReference>
<evidence type="ECO:0000259" key="6">
    <source>
        <dbReference type="Pfam" id="PF25320"/>
    </source>
</evidence>
<dbReference type="Pfam" id="PF10193">
    <property type="entry name" value="Telomere_reg-2"/>
    <property type="match status" value="1"/>
</dbReference>
<sequence>MGDPEALQRIRACISVLRRRPLDVPLLAESVDGLIVLGPRLYQGRQFTSLLAPAVLDNGAGHADLVGPLFVNAPPAQVIISVSSRMTKSHGEDVAAFASTIFRAVCTDAFLQHLINSHVDLPVVHLVVNALASLPDRCPTSIRIVDLFPRLVAAVMRNGEPPSQMASILIAKLSRIGHADMVASALLDSGRIDTLWSVIDARVAVRHVSLLYDANRACRLFGIAAGDADVVESLLLRKVLSKREIRVVVDHVRDRGLSTQSFAKVAEAWSSDAFLRQTSVAQQMSVSQALVLLSAIGDGESDMSANGFIMTGVRTRLSHPSAVVRCMGMRVAEQFARRMVPAGGDAPPLAFDRGTLDERALFAEYVAGLGLDLQVVESDTETPRDGATRPDDVRAEVSTGCPGSGPVWTKGDLLADDKGFSSPHQVTVVQPVGNEAVRLPRFVRECYSYLGKRVEGSRDYIEAALRATPDVVRRTTRLDLEPIAVPLAMRLLHLQDQFSTPDFAEHRHDALVAVLICAPELVAPSLADAFYADNYTISDRLVALDVLADGARSLSSTSATDADDRHRRNSLLLPIERLRETPPTVVARIESHTRRWGTTSLARKDISTYASRFGPIAAASFLYPLLLRIDAGDALQFRMETEDTVVLARLLNVVGTIIECAGNCVQSNDMAVTVIKVALWAARNANSVVRSSALFALSRALSVQQPTLLLDEARVHRSEVVSWLANACQGDPDGRVRELASYCLGLLYPGNASS</sequence>
<accession>A0A0G4IV39</accession>
<keyword evidence="3" id="KW-0963">Cytoplasm</keyword>
<dbReference type="GO" id="GO:0005829">
    <property type="term" value="C:cytosol"/>
    <property type="evidence" value="ECO:0007669"/>
    <property type="project" value="TreeGrafter"/>
</dbReference>
<dbReference type="Pfam" id="PF25320">
    <property type="entry name" value="TELO2_ARM"/>
    <property type="match status" value="1"/>
</dbReference>
<dbReference type="InterPro" id="IPR016024">
    <property type="entry name" value="ARM-type_fold"/>
</dbReference>